<name>A0A1Y1IB71_KLENI</name>
<organism evidence="2 3">
    <name type="scientific">Klebsormidium nitens</name>
    <name type="common">Green alga</name>
    <name type="synonym">Ulothrix nitens</name>
    <dbReference type="NCBI Taxonomy" id="105231"/>
    <lineage>
        <taxon>Eukaryota</taxon>
        <taxon>Viridiplantae</taxon>
        <taxon>Streptophyta</taxon>
        <taxon>Klebsormidiophyceae</taxon>
        <taxon>Klebsormidiales</taxon>
        <taxon>Klebsormidiaceae</taxon>
        <taxon>Klebsormidium</taxon>
    </lineage>
</organism>
<dbReference type="AlphaFoldDB" id="A0A1Y1IB71"/>
<protein>
    <submittedName>
        <fullName evidence="2">Uncharacterized protein</fullName>
    </submittedName>
</protein>
<evidence type="ECO:0000313" key="2">
    <source>
        <dbReference type="EMBL" id="GAQ86371.1"/>
    </source>
</evidence>
<gene>
    <name evidence="2" type="ORF">KFL_002850155</name>
</gene>
<feature type="signal peptide" evidence="1">
    <location>
        <begin position="1"/>
        <end position="19"/>
    </location>
</feature>
<evidence type="ECO:0000313" key="3">
    <source>
        <dbReference type="Proteomes" id="UP000054558"/>
    </source>
</evidence>
<sequence length="102" mass="10729">MKGFCLLVFLFAFVAGSQAGELGNECFKSRADFSIRPAGLFRDKEEAVCTVTPEAPGGYTCQCGRHQKATFGPSPSPCVEYPSASACALVHDCPQGSSCVSV</sequence>
<keyword evidence="1" id="KW-0732">Signal</keyword>
<keyword evidence="3" id="KW-1185">Reference proteome</keyword>
<accession>A0A1Y1IB71</accession>
<dbReference type="EMBL" id="DF237234">
    <property type="protein sequence ID" value="GAQ86371.1"/>
    <property type="molecule type" value="Genomic_DNA"/>
</dbReference>
<feature type="chain" id="PRO_5012010823" evidence="1">
    <location>
        <begin position="20"/>
        <end position="102"/>
    </location>
</feature>
<reference evidence="2 3" key="1">
    <citation type="journal article" date="2014" name="Nat. Commun.">
        <title>Klebsormidium flaccidum genome reveals primary factors for plant terrestrial adaptation.</title>
        <authorList>
            <person name="Hori K."/>
            <person name="Maruyama F."/>
            <person name="Fujisawa T."/>
            <person name="Togashi T."/>
            <person name="Yamamoto N."/>
            <person name="Seo M."/>
            <person name="Sato S."/>
            <person name="Yamada T."/>
            <person name="Mori H."/>
            <person name="Tajima N."/>
            <person name="Moriyama T."/>
            <person name="Ikeuchi M."/>
            <person name="Watanabe M."/>
            <person name="Wada H."/>
            <person name="Kobayashi K."/>
            <person name="Saito M."/>
            <person name="Masuda T."/>
            <person name="Sasaki-Sekimoto Y."/>
            <person name="Mashiguchi K."/>
            <person name="Awai K."/>
            <person name="Shimojima M."/>
            <person name="Masuda S."/>
            <person name="Iwai M."/>
            <person name="Nobusawa T."/>
            <person name="Narise T."/>
            <person name="Kondo S."/>
            <person name="Saito H."/>
            <person name="Sato R."/>
            <person name="Murakawa M."/>
            <person name="Ihara Y."/>
            <person name="Oshima-Yamada Y."/>
            <person name="Ohtaka K."/>
            <person name="Satoh M."/>
            <person name="Sonobe K."/>
            <person name="Ishii M."/>
            <person name="Ohtani R."/>
            <person name="Kanamori-Sato M."/>
            <person name="Honoki R."/>
            <person name="Miyazaki D."/>
            <person name="Mochizuki H."/>
            <person name="Umetsu J."/>
            <person name="Higashi K."/>
            <person name="Shibata D."/>
            <person name="Kamiya Y."/>
            <person name="Sato N."/>
            <person name="Nakamura Y."/>
            <person name="Tabata S."/>
            <person name="Ida S."/>
            <person name="Kurokawa K."/>
            <person name="Ohta H."/>
        </authorList>
    </citation>
    <scope>NUCLEOTIDE SEQUENCE [LARGE SCALE GENOMIC DNA]</scope>
    <source>
        <strain evidence="2 3">NIES-2285</strain>
    </source>
</reference>
<proteinExistence type="predicted"/>
<evidence type="ECO:0000256" key="1">
    <source>
        <dbReference type="SAM" id="SignalP"/>
    </source>
</evidence>
<dbReference type="Proteomes" id="UP000054558">
    <property type="component" value="Unassembled WGS sequence"/>
</dbReference>